<proteinExistence type="predicted"/>
<dbReference type="EMBL" id="BMAW01070729">
    <property type="protein sequence ID" value="GFT74786.1"/>
    <property type="molecule type" value="Genomic_DNA"/>
</dbReference>
<reference evidence="1" key="1">
    <citation type="submission" date="2020-08" db="EMBL/GenBank/DDBJ databases">
        <title>Multicomponent nature underlies the extraordinary mechanical properties of spider dragline silk.</title>
        <authorList>
            <person name="Kono N."/>
            <person name="Nakamura H."/>
            <person name="Mori M."/>
            <person name="Yoshida Y."/>
            <person name="Ohtoshi R."/>
            <person name="Malay A.D."/>
            <person name="Moran D.A.P."/>
            <person name="Tomita M."/>
            <person name="Numata K."/>
            <person name="Arakawa K."/>
        </authorList>
    </citation>
    <scope>NUCLEOTIDE SEQUENCE</scope>
</reference>
<dbReference type="Proteomes" id="UP000887013">
    <property type="component" value="Unassembled WGS sequence"/>
</dbReference>
<sequence>MLPERIIVGWSLQSADLFARVCNLLRRDVPTKYSVTDLLFGVIVTHRLQGATERRKKILQGEMLDATVARG</sequence>
<name>A0A8X6PLQ9_NEPPI</name>
<keyword evidence="2" id="KW-1185">Reference proteome</keyword>
<evidence type="ECO:0000313" key="2">
    <source>
        <dbReference type="Proteomes" id="UP000887013"/>
    </source>
</evidence>
<evidence type="ECO:0000313" key="1">
    <source>
        <dbReference type="EMBL" id="GFT74786.1"/>
    </source>
</evidence>
<organism evidence="1 2">
    <name type="scientific">Nephila pilipes</name>
    <name type="common">Giant wood spider</name>
    <name type="synonym">Nephila maculata</name>
    <dbReference type="NCBI Taxonomy" id="299642"/>
    <lineage>
        <taxon>Eukaryota</taxon>
        <taxon>Metazoa</taxon>
        <taxon>Ecdysozoa</taxon>
        <taxon>Arthropoda</taxon>
        <taxon>Chelicerata</taxon>
        <taxon>Arachnida</taxon>
        <taxon>Araneae</taxon>
        <taxon>Araneomorphae</taxon>
        <taxon>Entelegynae</taxon>
        <taxon>Araneoidea</taxon>
        <taxon>Nephilidae</taxon>
        <taxon>Nephila</taxon>
    </lineage>
</organism>
<gene>
    <name evidence="1" type="ORF">NPIL_446191</name>
</gene>
<accession>A0A8X6PLQ9</accession>
<dbReference type="AlphaFoldDB" id="A0A8X6PLQ9"/>
<protein>
    <submittedName>
        <fullName evidence="1">Uncharacterized protein</fullName>
    </submittedName>
</protein>
<comment type="caution">
    <text evidence="1">The sequence shown here is derived from an EMBL/GenBank/DDBJ whole genome shotgun (WGS) entry which is preliminary data.</text>
</comment>